<proteinExistence type="predicted"/>
<evidence type="ECO:0000313" key="2">
    <source>
        <dbReference type="Proteomes" id="UP000486351"/>
    </source>
</evidence>
<dbReference type="AlphaFoldDB" id="A0A6G0RRY6"/>
<gene>
    <name evidence="1" type="ORF">PF008_g11368</name>
</gene>
<name>A0A6G0RRY6_9STRA</name>
<dbReference type="Proteomes" id="UP000486351">
    <property type="component" value="Unassembled WGS sequence"/>
</dbReference>
<sequence length="50" mass="5483">MAVPAKARRLSPACAVYTSALAAGTTGSQRRIRVQSWPIRERCDGNRHLC</sequence>
<comment type="caution">
    <text evidence="1">The sequence shown here is derived from an EMBL/GenBank/DDBJ whole genome shotgun (WGS) entry which is preliminary data.</text>
</comment>
<organism evidence="1 2">
    <name type="scientific">Phytophthora fragariae</name>
    <dbReference type="NCBI Taxonomy" id="53985"/>
    <lineage>
        <taxon>Eukaryota</taxon>
        <taxon>Sar</taxon>
        <taxon>Stramenopiles</taxon>
        <taxon>Oomycota</taxon>
        <taxon>Peronosporomycetes</taxon>
        <taxon>Peronosporales</taxon>
        <taxon>Peronosporaceae</taxon>
        <taxon>Phytophthora</taxon>
    </lineage>
</organism>
<dbReference type="EMBL" id="QXFY01000606">
    <property type="protein sequence ID" value="KAE9339869.1"/>
    <property type="molecule type" value="Genomic_DNA"/>
</dbReference>
<accession>A0A6G0RRY6</accession>
<evidence type="ECO:0000313" key="1">
    <source>
        <dbReference type="EMBL" id="KAE9339869.1"/>
    </source>
</evidence>
<reference evidence="1 2" key="1">
    <citation type="submission" date="2018-09" db="EMBL/GenBank/DDBJ databases">
        <title>Genomic investigation of the strawberry pathogen Phytophthora fragariae indicates pathogenicity is determined by transcriptional variation in three key races.</title>
        <authorList>
            <person name="Adams T.M."/>
            <person name="Armitage A.D."/>
            <person name="Sobczyk M.K."/>
            <person name="Bates H.J."/>
            <person name="Dunwell J.M."/>
            <person name="Nellist C.F."/>
            <person name="Harrison R.J."/>
        </authorList>
    </citation>
    <scope>NUCLEOTIDE SEQUENCE [LARGE SCALE GENOMIC DNA]</scope>
    <source>
        <strain evidence="1 2">NOV-77</strain>
    </source>
</reference>
<protein>
    <submittedName>
        <fullName evidence="1">Uncharacterized protein</fullName>
    </submittedName>
</protein>